<organism evidence="1">
    <name type="scientific">Rhizophora mucronata</name>
    <name type="common">Asiatic mangrove</name>
    <dbReference type="NCBI Taxonomy" id="61149"/>
    <lineage>
        <taxon>Eukaryota</taxon>
        <taxon>Viridiplantae</taxon>
        <taxon>Streptophyta</taxon>
        <taxon>Embryophyta</taxon>
        <taxon>Tracheophyta</taxon>
        <taxon>Spermatophyta</taxon>
        <taxon>Magnoliopsida</taxon>
        <taxon>eudicotyledons</taxon>
        <taxon>Gunneridae</taxon>
        <taxon>Pentapetalae</taxon>
        <taxon>rosids</taxon>
        <taxon>fabids</taxon>
        <taxon>Malpighiales</taxon>
        <taxon>Rhizophoraceae</taxon>
        <taxon>Rhizophora</taxon>
    </lineage>
</organism>
<accession>A0A2P2MZP3</accession>
<dbReference type="EMBL" id="GGEC01055199">
    <property type="protein sequence ID" value="MBX35683.1"/>
    <property type="molecule type" value="Transcribed_RNA"/>
</dbReference>
<evidence type="ECO:0000313" key="1">
    <source>
        <dbReference type="EMBL" id="MBX35683.1"/>
    </source>
</evidence>
<sequence length="42" mass="4961">MNLPQRSTELTLNGSLQFFKAKMSMNTAKQHDRYIKCQISHY</sequence>
<name>A0A2P2MZP3_RHIMU</name>
<protein>
    <submittedName>
        <fullName evidence="1">Uncharacterized protein</fullName>
    </submittedName>
</protein>
<proteinExistence type="predicted"/>
<dbReference type="AlphaFoldDB" id="A0A2P2MZP3"/>
<reference evidence="1" key="1">
    <citation type="submission" date="2018-02" db="EMBL/GenBank/DDBJ databases">
        <title>Rhizophora mucronata_Transcriptome.</title>
        <authorList>
            <person name="Meera S.P."/>
            <person name="Sreeshan A."/>
            <person name="Augustine A."/>
        </authorList>
    </citation>
    <scope>NUCLEOTIDE SEQUENCE</scope>
    <source>
        <tissue evidence="1">Leaf</tissue>
    </source>
</reference>